<protein>
    <submittedName>
        <fullName evidence="1">Uncharacterized protein</fullName>
    </submittedName>
</protein>
<dbReference type="EMBL" id="CM004473">
    <property type="protein sequence ID" value="OCT82917.1"/>
    <property type="molecule type" value="Genomic_DNA"/>
</dbReference>
<accession>A0A974D217</accession>
<sequence>MCNIILAACILHNIAVDNKLLWDLQLPEAFEVMSNLKVLLLTKSLISGWIFCIHATRYTRHSQRKFSPVATIPTQRTVQAEMGFLQFFWPEGLLPTFFV</sequence>
<proteinExistence type="predicted"/>
<name>A0A974D217_XENLA</name>
<dbReference type="Proteomes" id="UP000694892">
    <property type="component" value="Chromosome 4S"/>
</dbReference>
<reference evidence="2" key="1">
    <citation type="journal article" date="2016" name="Nature">
        <title>Genome evolution in the allotetraploid frog Xenopus laevis.</title>
        <authorList>
            <person name="Session A.M."/>
            <person name="Uno Y."/>
            <person name="Kwon T."/>
            <person name="Chapman J.A."/>
            <person name="Toyoda A."/>
            <person name="Takahashi S."/>
            <person name="Fukui A."/>
            <person name="Hikosaka A."/>
            <person name="Suzuki A."/>
            <person name="Kondo M."/>
            <person name="van Heeringen S.J."/>
            <person name="Quigley I."/>
            <person name="Heinz S."/>
            <person name="Ogino H."/>
            <person name="Ochi H."/>
            <person name="Hellsten U."/>
            <person name="Lyons J.B."/>
            <person name="Simakov O."/>
            <person name="Putnam N."/>
            <person name="Stites J."/>
            <person name="Kuroki Y."/>
            <person name="Tanaka T."/>
            <person name="Michiue T."/>
            <person name="Watanabe M."/>
            <person name="Bogdanovic O."/>
            <person name="Lister R."/>
            <person name="Georgiou G."/>
            <person name="Paranjpe S.S."/>
            <person name="van Kruijsbergen I."/>
            <person name="Shu S."/>
            <person name="Carlson J."/>
            <person name="Kinoshita T."/>
            <person name="Ohta Y."/>
            <person name="Mawaribuchi S."/>
            <person name="Jenkins J."/>
            <person name="Grimwood J."/>
            <person name="Schmutz J."/>
            <person name="Mitros T."/>
            <person name="Mozaffari S.V."/>
            <person name="Suzuki Y."/>
            <person name="Haramoto Y."/>
            <person name="Yamamoto T.S."/>
            <person name="Takagi C."/>
            <person name="Heald R."/>
            <person name="Miller K."/>
            <person name="Haudenschild C."/>
            <person name="Kitzman J."/>
            <person name="Nakayama T."/>
            <person name="Izutsu Y."/>
            <person name="Robert J."/>
            <person name="Fortriede J."/>
            <person name="Burns K."/>
            <person name="Lotay V."/>
            <person name="Karimi K."/>
            <person name="Yasuoka Y."/>
            <person name="Dichmann D.S."/>
            <person name="Flajnik M.F."/>
            <person name="Houston D.W."/>
            <person name="Shendure J."/>
            <person name="DuPasquier L."/>
            <person name="Vize P.D."/>
            <person name="Zorn A.M."/>
            <person name="Ito M."/>
            <person name="Marcotte E.M."/>
            <person name="Wallingford J.B."/>
            <person name="Ito Y."/>
            <person name="Asashima M."/>
            <person name="Ueno N."/>
            <person name="Matsuda Y."/>
            <person name="Veenstra G.J."/>
            <person name="Fujiyama A."/>
            <person name="Harland R.M."/>
            <person name="Taira M."/>
            <person name="Rokhsar D.S."/>
        </authorList>
    </citation>
    <scope>NUCLEOTIDE SEQUENCE [LARGE SCALE GENOMIC DNA]</scope>
    <source>
        <strain evidence="2">J</strain>
    </source>
</reference>
<organism evidence="1 2">
    <name type="scientific">Xenopus laevis</name>
    <name type="common">African clawed frog</name>
    <dbReference type="NCBI Taxonomy" id="8355"/>
    <lineage>
        <taxon>Eukaryota</taxon>
        <taxon>Metazoa</taxon>
        <taxon>Chordata</taxon>
        <taxon>Craniata</taxon>
        <taxon>Vertebrata</taxon>
        <taxon>Euteleostomi</taxon>
        <taxon>Amphibia</taxon>
        <taxon>Batrachia</taxon>
        <taxon>Anura</taxon>
        <taxon>Pipoidea</taxon>
        <taxon>Pipidae</taxon>
        <taxon>Xenopodinae</taxon>
        <taxon>Xenopus</taxon>
        <taxon>Xenopus</taxon>
    </lineage>
</organism>
<evidence type="ECO:0000313" key="2">
    <source>
        <dbReference type="Proteomes" id="UP000694892"/>
    </source>
</evidence>
<dbReference type="AlphaFoldDB" id="A0A974D217"/>
<gene>
    <name evidence="1" type="ORF">XELAEV_18025452mg</name>
</gene>
<evidence type="ECO:0000313" key="1">
    <source>
        <dbReference type="EMBL" id="OCT82917.1"/>
    </source>
</evidence>